<dbReference type="STRING" id="402384.HM131_05155"/>
<organism evidence="7 8">
    <name type="scientific">Halobacillus mangrovi</name>
    <dbReference type="NCBI Taxonomy" id="402384"/>
    <lineage>
        <taxon>Bacteria</taxon>
        <taxon>Bacillati</taxon>
        <taxon>Bacillota</taxon>
        <taxon>Bacilli</taxon>
        <taxon>Bacillales</taxon>
        <taxon>Bacillaceae</taxon>
        <taxon>Halobacillus</taxon>
    </lineage>
</organism>
<keyword evidence="3 6" id="KW-0812">Transmembrane</keyword>
<gene>
    <name evidence="7" type="ORF">HM131_05155</name>
</gene>
<evidence type="ECO:0000256" key="4">
    <source>
        <dbReference type="ARBA" id="ARBA00022989"/>
    </source>
</evidence>
<dbReference type="Pfam" id="PF13440">
    <property type="entry name" value="Polysacc_synt_3"/>
    <property type="match status" value="1"/>
</dbReference>
<evidence type="ECO:0000256" key="5">
    <source>
        <dbReference type="ARBA" id="ARBA00023136"/>
    </source>
</evidence>
<keyword evidence="2" id="KW-1003">Cell membrane</keyword>
<reference evidence="7 8" key="1">
    <citation type="submission" date="2017-04" db="EMBL/GenBank/DDBJ databases">
        <title>The whole genome sequencing and assembly of Halobacillus mangrovi strain.</title>
        <authorList>
            <person name="Lee S.-J."/>
            <person name="Park M.-K."/>
            <person name="Kim J.-Y."/>
            <person name="Lee Y.-J."/>
            <person name="Yi H."/>
            <person name="Bahn Y.-S."/>
            <person name="Kim J.F."/>
            <person name="Lee D.-W."/>
        </authorList>
    </citation>
    <scope>NUCLEOTIDE SEQUENCE [LARGE SCALE GENOMIC DNA]</scope>
    <source>
        <strain evidence="7 8">KTB 131</strain>
    </source>
</reference>
<feature type="transmembrane region" description="Helical" evidence="6">
    <location>
        <begin position="21"/>
        <end position="40"/>
    </location>
</feature>
<accession>A0A1W5ZSG8</accession>
<feature type="transmembrane region" description="Helical" evidence="6">
    <location>
        <begin position="344"/>
        <end position="367"/>
    </location>
</feature>
<keyword evidence="8" id="KW-1185">Reference proteome</keyword>
<dbReference type="AlphaFoldDB" id="A0A1W5ZSG8"/>
<feature type="transmembrane region" description="Helical" evidence="6">
    <location>
        <begin position="399"/>
        <end position="424"/>
    </location>
</feature>
<dbReference type="InterPro" id="IPR050833">
    <property type="entry name" value="Poly_Biosynth_Transport"/>
</dbReference>
<dbReference type="EMBL" id="CP020772">
    <property type="protein sequence ID" value="ARI76260.1"/>
    <property type="molecule type" value="Genomic_DNA"/>
</dbReference>
<feature type="transmembrane region" description="Helical" evidence="6">
    <location>
        <begin position="60"/>
        <end position="81"/>
    </location>
</feature>
<protein>
    <recommendedName>
        <fullName evidence="9">Polysaccharide biosynthesis protein C-terminal domain-containing protein</fullName>
    </recommendedName>
</protein>
<sequence>MLCFRTEYFFMIDRYIKNSQLSGIISLGIGTIIAQLINLISQPLLTRLVTPEELGTYNFIISMANLIIPIASLKLIMLIVIDPDDEEAEILTDVSIITAIIGSLLCTLFIAILLLIGNNAFSAIGYLSFLIPIIIITNALRFIFISHNNRYKKYSLISKMDIFRELIKGVFQVTSGYLGGGAFGLSVGYAASPTLGVKVQASDYINRFKYRKKIAFKTVLSIYKKKKDHILYMVPAQFINSFSFALLTYSIISLFSAEELGYYSISYMVLGLPLVLISNNVSRVYLQNLKSLDQDGKSLWENYKMIIKVLSLVSIIGFAILALIAPKAAEMLFGEGYYQSGKYITILCFMFALRFIASSIIGGYVFFNKQKFDTLFQIILVLCGLFSHLLTALFSLNIYNYLCLISFTYGIVYLVIIINSGYICKKYDKNYN</sequence>
<evidence type="ECO:0008006" key="9">
    <source>
        <dbReference type="Google" id="ProtNLM"/>
    </source>
</evidence>
<feature type="transmembrane region" description="Helical" evidence="6">
    <location>
        <begin position="230"/>
        <end position="252"/>
    </location>
</feature>
<dbReference type="PANTHER" id="PTHR30250">
    <property type="entry name" value="PST FAMILY PREDICTED COLANIC ACID TRANSPORTER"/>
    <property type="match status" value="1"/>
</dbReference>
<feature type="transmembrane region" description="Helical" evidence="6">
    <location>
        <begin position="123"/>
        <end position="144"/>
    </location>
</feature>
<keyword evidence="4 6" id="KW-1133">Transmembrane helix</keyword>
<dbReference type="PANTHER" id="PTHR30250:SF11">
    <property type="entry name" value="O-ANTIGEN TRANSPORTER-RELATED"/>
    <property type="match status" value="1"/>
</dbReference>
<name>A0A1W5ZSG8_9BACI</name>
<comment type="subcellular location">
    <subcellularLocation>
        <location evidence="1">Cell membrane</location>
        <topology evidence="1">Multi-pass membrane protein</topology>
    </subcellularLocation>
</comment>
<feature type="transmembrane region" description="Helical" evidence="6">
    <location>
        <begin position="374"/>
        <end position="393"/>
    </location>
</feature>
<evidence type="ECO:0000313" key="7">
    <source>
        <dbReference type="EMBL" id="ARI76260.1"/>
    </source>
</evidence>
<dbReference type="GO" id="GO:0005886">
    <property type="term" value="C:plasma membrane"/>
    <property type="evidence" value="ECO:0007669"/>
    <property type="project" value="UniProtKB-SubCell"/>
</dbReference>
<feature type="transmembrane region" description="Helical" evidence="6">
    <location>
        <begin position="306"/>
        <end position="324"/>
    </location>
</feature>
<evidence type="ECO:0000256" key="6">
    <source>
        <dbReference type="SAM" id="Phobius"/>
    </source>
</evidence>
<proteinExistence type="predicted"/>
<feature type="transmembrane region" description="Helical" evidence="6">
    <location>
        <begin position="93"/>
        <end position="117"/>
    </location>
</feature>
<dbReference type="KEGG" id="hmn:HM131_05155"/>
<dbReference type="Proteomes" id="UP000192527">
    <property type="component" value="Chromosome"/>
</dbReference>
<dbReference type="OrthoDB" id="109075at2"/>
<evidence type="ECO:0000256" key="2">
    <source>
        <dbReference type="ARBA" id="ARBA00022475"/>
    </source>
</evidence>
<keyword evidence="5 6" id="KW-0472">Membrane</keyword>
<evidence type="ECO:0000313" key="8">
    <source>
        <dbReference type="Proteomes" id="UP000192527"/>
    </source>
</evidence>
<evidence type="ECO:0000256" key="3">
    <source>
        <dbReference type="ARBA" id="ARBA00022692"/>
    </source>
</evidence>
<feature type="transmembrane region" description="Helical" evidence="6">
    <location>
        <begin position="264"/>
        <end position="286"/>
    </location>
</feature>
<evidence type="ECO:0000256" key="1">
    <source>
        <dbReference type="ARBA" id="ARBA00004651"/>
    </source>
</evidence>